<proteinExistence type="predicted"/>
<comment type="caution">
    <text evidence="1">The sequence shown here is derived from an EMBL/GenBank/DDBJ whole genome shotgun (WGS) entry which is preliminary data.</text>
</comment>
<feature type="non-terminal residue" evidence="1">
    <location>
        <position position="1"/>
    </location>
</feature>
<feature type="non-terminal residue" evidence="1">
    <location>
        <position position="33"/>
    </location>
</feature>
<dbReference type="EMBL" id="AEAI01005045">
    <property type="protein sequence ID" value="EGH50025.1"/>
    <property type="molecule type" value="Genomic_DNA"/>
</dbReference>
<name>F3GSH2_PSESJ</name>
<keyword evidence="2" id="KW-1185">Reference proteome</keyword>
<evidence type="ECO:0000313" key="2">
    <source>
        <dbReference type="Proteomes" id="UP000004986"/>
    </source>
</evidence>
<dbReference type="Proteomes" id="UP000004986">
    <property type="component" value="Unassembled WGS sequence"/>
</dbReference>
<reference evidence="1 2" key="1">
    <citation type="journal article" date="2011" name="PLoS Pathog.">
        <title>Dynamic evolution of pathogenicity revealed by sequencing and comparative genomics of 19 Pseudomonas syringae isolates.</title>
        <authorList>
            <person name="Baltrus D.A."/>
            <person name="Nishimura M.T."/>
            <person name="Romanchuk A."/>
            <person name="Chang J.H."/>
            <person name="Mukhtar M.S."/>
            <person name="Cherkis K."/>
            <person name="Roach J."/>
            <person name="Grant S.R."/>
            <person name="Jones C.D."/>
            <person name="Dangl J.L."/>
        </authorList>
    </citation>
    <scope>NUCLEOTIDE SEQUENCE [LARGE SCALE GENOMIC DNA]</scope>
    <source>
        <strain evidence="1 2">1704B</strain>
    </source>
</reference>
<gene>
    <name evidence="1" type="ORF">PSYPI_49467</name>
</gene>
<sequence>LHPLGDGDFGIGDCLKSIILIVVDHQLILGDIY</sequence>
<organism evidence="1 2">
    <name type="scientific">Pseudomonas syringae pv. pisi str. 1704B</name>
    <dbReference type="NCBI Taxonomy" id="629263"/>
    <lineage>
        <taxon>Bacteria</taxon>
        <taxon>Pseudomonadati</taxon>
        <taxon>Pseudomonadota</taxon>
        <taxon>Gammaproteobacteria</taxon>
        <taxon>Pseudomonadales</taxon>
        <taxon>Pseudomonadaceae</taxon>
        <taxon>Pseudomonas</taxon>
        <taxon>Pseudomonas syringae</taxon>
    </lineage>
</organism>
<evidence type="ECO:0000313" key="1">
    <source>
        <dbReference type="EMBL" id="EGH50025.1"/>
    </source>
</evidence>
<dbReference type="AlphaFoldDB" id="F3GSH2"/>
<accession>F3GSH2</accession>
<protein>
    <submittedName>
        <fullName evidence="1">Uncharacterized protein</fullName>
    </submittedName>
</protein>